<feature type="compositionally biased region" description="Basic and acidic residues" evidence="1">
    <location>
        <begin position="1101"/>
        <end position="1119"/>
    </location>
</feature>
<reference evidence="2" key="1">
    <citation type="submission" date="2023-04" db="EMBL/GenBank/DDBJ databases">
        <title>Phytophthora fragariaefolia NBRC 109709.</title>
        <authorList>
            <person name="Ichikawa N."/>
            <person name="Sato H."/>
            <person name="Tonouchi N."/>
        </authorList>
    </citation>
    <scope>NUCLEOTIDE SEQUENCE</scope>
    <source>
        <strain evidence="2">NBRC 109709</strain>
    </source>
</reference>
<feature type="compositionally biased region" description="Polar residues" evidence="1">
    <location>
        <begin position="1031"/>
        <end position="1046"/>
    </location>
</feature>
<feature type="region of interest" description="Disordered" evidence="1">
    <location>
        <begin position="346"/>
        <end position="377"/>
    </location>
</feature>
<dbReference type="OrthoDB" id="165838at2759"/>
<feature type="region of interest" description="Disordered" evidence="1">
    <location>
        <begin position="864"/>
        <end position="890"/>
    </location>
</feature>
<feature type="compositionally biased region" description="Basic and acidic residues" evidence="1">
    <location>
        <begin position="219"/>
        <end position="228"/>
    </location>
</feature>
<dbReference type="SMART" id="SM00028">
    <property type="entry name" value="TPR"/>
    <property type="match status" value="3"/>
</dbReference>
<proteinExistence type="predicted"/>
<evidence type="ECO:0000256" key="1">
    <source>
        <dbReference type="SAM" id="MobiDB-lite"/>
    </source>
</evidence>
<dbReference type="InterPro" id="IPR019734">
    <property type="entry name" value="TPR_rpt"/>
</dbReference>
<feature type="compositionally biased region" description="Low complexity" evidence="1">
    <location>
        <begin position="353"/>
        <end position="377"/>
    </location>
</feature>
<dbReference type="InterPro" id="IPR011990">
    <property type="entry name" value="TPR-like_helical_dom_sf"/>
</dbReference>
<dbReference type="SUPFAM" id="SSF48452">
    <property type="entry name" value="TPR-like"/>
    <property type="match status" value="1"/>
</dbReference>
<comment type="caution">
    <text evidence="2">The sequence shown here is derived from an EMBL/GenBank/DDBJ whole genome shotgun (WGS) entry which is preliminary data.</text>
</comment>
<feature type="compositionally biased region" description="Polar residues" evidence="1">
    <location>
        <begin position="565"/>
        <end position="579"/>
    </location>
</feature>
<evidence type="ECO:0000313" key="3">
    <source>
        <dbReference type="Proteomes" id="UP001165121"/>
    </source>
</evidence>
<dbReference type="Proteomes" id="UP001165121">
    <property type="component" value="Unassembled WGS sequence"/>
</dbReference>
<accession>A0A9W6Y6N6</accession>
<organism evidence="2 3">
    <name type="scientific">Phytophthora fragariaefolia</name>
    <dbReference type="NCBI Taxonomy" id="1490495"/>
    <lineage>
        <taxon>Eukaryota</taxon>
        <taxon>Sar</taxon>
        <taxon>Stramenopiles</taxon>
        <taxon>Oomycota</taxon>
        <taxon>Peronosporomycetes</taxon>
        <taxon>Peronosporales</taxon>
        <taxon>Peronosporaceae</taxon>
        <taxon>Phytophthora</taxon>
    </lineage>
</organism>
<feature type="region of interest" description="Disordered" evidence="1">
    <location>
        <begin position="554"/>
        <end position="585"/>
    </location>
</feature>
<dbReference type="Gene3D" id="1.25.40.10">
    <property type="entry name" value="Tetratricopeptide repeat domain"/>
    <property type="match status" value="1"/>
</dbReference>
<feature type="region of interest" description="Disordered" evidence="1">
    <location>
        <begin position="1028"/>
        <end position="1119"/>
    </location>
</feature>
<keyword evidence="3" id="KW-1185">Reference proteome</keyword>
<gene>
    <name evidence="2" type="ORF">Pfra01_002306400</name>
</gene>
<protein>
    <submittedName>
        <fullName evidence="2">Unnamed protein product</fullName>
    </submittedName>
</protein>
<sequence>MSAGTTISYDTISRPSSQSRDQLVLQVENVALSGRLLTIKIFEVQNAITSRAAGTLSSSLRPTQLPSSPLTPSRTAGFRVAARDDVENEYSLFVSRQKAEFLYRAAYPDEAAAADVITLEAMANGILGHLNIIGNRQRDVGKLVCREPEPHIEKKARVLPVSTPPDKQRNPHLLSKRQDQRAVRVQKTSKRTMEAVAKAMRRLDHETNADDESTGNEAESGKMDRKNSEGSILHRMAVADSKTIWKSELETNYEESDYISPLFEAGKEIEVYKTQPYSLAPGLSPVKRALPERKTKHKDLEERRQKGRQLRIRATQTVHESPQSALSSLQTHNSYKVVVEETEYDLSGEGSRRSSMVTVSSTEKTTPQQRASSAPRSSVVVGNAYALKNLPNDTLEPEQFLRRRTFDAHKSVLRKDHWQDDIPGMGIEITNERPTLQTPPTGLDALFGTARRVMMVASLQRNLSESTAPPEQSKIITSQLQNLHSLGVSFSAPILHSPKLESHQSYDSVRVEVASHTTGVEERTATCEVDVSNCPKSGTESTNDLRSSGQLLLNYSPNMKDEPSSDSCSISVGPKSSENPTHKESRVQALQLSLLDKVFLQPTGAQTVFEERREYRLKQRSSSVGSEGILRLVSLSNTVKPPVQNFLALSRPEVVMPAEVVPNPKTSEDKASIREPEAVVCVADPEVVLYSCNESTTEMVEEITGDHRSGGGDELPQTTTLNFSNDKKEFPVAANVILPILGAIKTHGAKEEKYETESEQNLHLVCWEGSSSYKCCQEQLSTTLNELPEGSIEGCSGCSSSSEANSLEPNDSTIVPGPVRNEVLAPFVDNASTQPQGVCTEEADSEGQHKRLSTLRENGIPIQASGDSEQRFQAEEETPSHTCESDSENAVEESVVFEEIPRLHSVPYDCFSCDNDAKLATAVLDNDSLKSKNEMGSREEYSDHVNTINEIQCATVSTNSLTNEGSYPLAGGNESPIGYDPIENFVKQPCRPLHGNMGNVIIAHQDIIEQQANRNDDTNQTHHLSIAESPTLESYSTTKMASSVQSLDHPKGVSRKASLAPGKKAGSTSPIEKPKVNSKVFRRSTVAQVLETPSAAQPTPKLERRHTAEDVKRRNRSRDVRRMSTIESNDLPGLDPAVTVTMPKKDAAKEKSSGSVLRSKNKFLVPSKRHSSQNTVVVQTVSNYHKKWGKWIAGRNIIEKVGCLQLEELVMADPRNEDNLLKLGLRYARWSGTSMSGILLLEHAALLHKNATSTQDYWFWLGSAHLDIFMRHRKYLPVARFHLSKSLRAFTSAFAYMGSLADPILLLRYAIGLFWHRGDGNLEKTRDIFHELFSQFVSFCDKDRPNLLFLQFQVLHRLKLYVDAIDCMNKIITLHENIPHQPREVETPCLASTNAMTHFELYNATDYRLMLMQCQQASGDYVSAAQNLGSVLKLKGMQQETTLKDDEYFDLWCSLAEKCFHHEDYALALEYYAIALNFAKQSQVLAAIHYKLGLCFQSLGEDAKCITEYKRARTANRHVPPLVSLTELCTPYDERFVQLLQKTVVQTIEEVRVELYGRAVRRLQRVFRQSRRNLNINLDSNGSDNPQAKMPSLPKRSLSIALTRNPPTLIKIEDTAEESDACEEENVPSKVVSIDDRHGEDVTLEVIERRHESFLVRKQRALEEMAELLTNPLYRGRKSSPKSRPRARLKAGTQFRSGMLLPQKDRLDVRRKQSIETFRQVCQSY</sequence>
<name>A0A9W6Y6N6_9STRA</name>
<evidence type="ECO:0000313" key="2">
    <source>
        <dbReference type="EMBL" id="GMF55024.1"/>
    </source>
</evidence>
<feature type="region of interest" description="Disordered" evidence="1">
    <location>
        <begin position="154"/>
        <end position="228"/>
    </location>
</feature>
<dbReference type="EMBL" id="BSXT01003645">
    <property type="protein sequence ID" value="GMF55024.1"/>
    <property type="molecule type" value="Genomic_DNA"/>
</dbReference>